<keyword evidence="2" id="KW-0472">Membrane</keyword>
<dbReference type="Pfam" id="PF00106">
    <property type="entry name" value="adh_short"/>
    <property type="match status" value="1"/>
</dbReference>
<sequence length="348" mass="38750">MQDKLAVRRGIHSACSVTNYPTGSGVKRKTEKIQLRMICIVTVFILTVITYYIFDYLLRRLKVGGYHNRHVLVTGCDSGFGQRTAIKLDNLGFKVFAGCLTEDGKKYLSQNCSKSVVPFLLDVRSNESIQSALGLVKQNLPENAGLWGLVNNAGILVTAAPTELCTKSEYLASMDVNLFGLIEMTRSFLPLIRKCQGRIINTSSCAGRLACLVPVYTLSKYGVEAYSDILRREMYTTGIKVSIVEPGGFTTPISSGEKILESVQKAYNQGSEDVQSVYKVFVENFFKRILIVQGSSNLDLVVDTYIHGLTSCFPRTRYTPGNDSKFLYIPISYLPTCLADWILKYNLK</sequence>
<dbReference type="OMA" id="RIAMIEP"/>
<proteinExistence type="inferred from homology"/>
<dbReference type="Proteomes" id="UP001165740">
    <property type="component" value="Chromosome 2"/>
</dbReference>
<dbReference type="GeneID" id="106069125"/>
<dbReference type="PANTHER" id="PTHR43313">
    <property type="entry name" value="SHORT-CHAIN DEHYDROGENASE/REDUCTASE FAMILY 9C"/>
    <property type="match status" value="1"/>
</dbReference>
<dbReference type="AlphaFoldDB" id="A0A9W2ZK49"/>
<keyword evidence="2" id="KW-1133">Transmembrane helix</keyword>
<gene>
    <name evidence="4" type="primary">LOC106069125</name>
</gene>
<dbReference type="InterPro" id="IPR002347">
    <property type="entry name" value="SDR_fam"/>
</dbReference>
<evidence type="ECO:0000313" key="3">
    <source>
        <dbReference type="Proteomes" id="UP001165740"/>
    </source>
</evidence>
<evidence type="ECO:0000313" key="4">
    <source>
        <dbReference type="RefSeq" id="XP_055875314.1"/>
    </source>
</evidence>
<dbReference type="SUPFAM" id="SSF51735">
    <property type="entry name" value="NAD(P)-binding Rossmann-fold domains"/>
    <property type="match status" value="1"/>
</dbReference>
<dbReference type="PRINTS" id="PR00081">
    <property type="entry name" value="GDHRDH"/>
</dbReference>
<keyword evidence="2" id="KW-0812">Transmembrane</keyword>
<evidence type="ECO:0000256" key="1">
    <source>
        <dbReference type="RuleBase" id="RU000363"/>
    </source>
</evidence>
<dbReference type="GO" id="GO:0008202">
    <property type="term" value="P:steroid metabolic process"/>
    <property type="evidence" value="ECO:0007669"/>
    <property type="project" value="TreeGrafter"/>
</dbReference>
<dbReference type="GO" id="GO:0016491">
    <property type="term" value="F:oxidoreductase activity"/>
    <property type="evidence" value="ECO:0007669"/>
    <property type="project" value="TreeGrafter"/>
</dbReference>
<dbReference type="OrthoDB" id="5296at2759"/>
<accession>A0A9W2ZK49</accession>
<feature type="transmembrane region" description="Helical" evidence="2">
    <location>
        <begin position="35"/>
        <end position="54"/>
    </location>
</feature>
<dbReference type="Gene3D" id="3.40.50.720">
    <property type="entry name" value="NAD(P)-binding Rossmann-like Domain"/>
    <property type="match status" value="1"/>
</dbReference>
<dbReference type="PANTHER" id="PTHR43313:SF1">
    <property type="entry name" value="3BETA-HYDROXYSTEROID DEHYDROGENASE DHS-16"/>
    <property type="match status" value="1"/>
</dbReference>
<keyword evidence="3" id="KW-1185">Reference proteome</keyword>
<protein>
    <submittedName>
        <fullName evidence="4">Retinol dehydrogenase 7-like isoform X1</fullName>
    </submittedName>
</protein>
<dbReference type="InterPro" id="IPR036291">
    <property type="entry name" value="NAD(P)-bd_dom_sf"/>
</dbReference>
<dbReference type="PRINTS" id="PR00080">
    <property type="entry name" value="SDRFAMILY"/>
</dbReference>
<name>A0A9W2ZK49_BIOGL</name>
<organism evidence="3 4">
    <name type="scientific">Biomphalaria glabrata</name>
    <name type="common">Bloodfluke planorb</name>
    <name type="synonym">Freshwater snail</name>
    <dbReference type="NCBI Taxonomy" id="6526"/>
    <lineage>
        <taxon>Eukaryota</taxon>
        <taxon>Metazoa</taxon>
        <taxon>Spiralia</taxon>
        <taxon>Lophotrochozoa</taxon>
        <taxon>Mollusca</taxon>
        <taxon>Gastropoda</taxon>
        <taxon>Heterobranchia</taxon>
        <taxon>Euthyneura</taxon>
        <taxon>Panpulmonata</taxon>
        <taxon>Hygrophila</taxon>
        <taxon>Lymnaeoidea</taxon>
        <taxon>Planorbidae</taxon>
        <taxon>Biomphalaria</taxon>
    </lineage>
</organism>
<dbReference type="RefSeq" id="XP_055875314.1">
    <property type="nucleotide sequence ID" value="XM_056019339.1"/>
</dbReference>
<reference evidence="4" key="1">
    <citation type="submission" date="2025-08" db="UniProtKB">
        <authorList>
            <consortium name="RefSeq"/>
        </authorList>
    </citation>
    <scope>IDENTIFICATION</scope>
</reference>
<comment type="similarity">
    <text evidence="1">Belongs to the short-chain dehydrogenases/reductases (SDR) family.</text>
</comment>
<evidence type="ECO:0000256" key="2">
    <source>
        <dbReference type="SAM" id="Phobius"/>
    </source>
</evidence>